<dbReference type="InterPro" id="IPR026377">
    <property type="entry name" value="Cell_surface_SprA"/>
</dbReference>
<name>A0A4P7PQ26_9FLAO</name>
<dbReference type="InterPro" id="IPR025684">
    <property type="entry name" value="SprA_N_dom"/>
</dbReference>
<feature type="chain" id="PRO_5020620156" description="Gliding motility protein SprA N-terminal domain-containing protein" evidence="1">
    <location>
        <begin position="31"/>
        <end position="2445"/>
    </location>
</feature>
<protein>
    <recommendedName>
        <fullName evidence="2">Gliding motility protein SprA N-terminal domain-containing protein</fullName>
    </recommendedName>
</protein>
<dbReference type="EMBL" id="CP038810">
    <property type="protein sequence ID" value="QBZ96821.1"/>
    <property type="molecule type" value="Genomic_DNA"/>
</dbReference>
<dbReference type="NCBIfam" id="TIGR04189">
    <property type="entry name" value="surface_SprA"/>
    <property type="match status" value="1"/>
</dbReference>
<sequence>METIYFTKSILNFKKLILGLILLLSATVFAQVTPTEPKPEEQEPTGYSTGKVEIKNPNSIVNAYTYDPATNRYIYTSTMDGFNINYPIILTPQEYEELVLRESMREYFKEKSDAIDGKKDGAEAKKKDLLPRYYVNSSFFETIFGSNTIDVKPTGSVEMDLGVRYTKQDNPAFSPRNRSQTSFDFDQRISMSLNGKVGTRLSVNANYDTESTFAFQNLIKLEYAPTEDDIIQKIEVGNVSMPLSNSLIRGAQSLFGVKAQLQFGKTTITGVFSEQKSQTKSVTAQGGGTIQDFEMFALDYDSDRHFFLSQYFRNKYDEALKDYPVIRSRVQITRIEVWVTNRQNRVSTTNNNLRNILALQDLGESRLSNFTDNSRVVAVNPQEYNINNFFLSPTATDLPSDNSNNKYDPELITTGTGLLNTSIRDIVTSSAGFNNLNPVDEGTDYSKLENARKLAPNEYTLNPQLGYISLQQRLANDEVLAVAYQYTIGDDVYQVGEFGTDGVDSTVLTGTTPDDASVSTQSLILKMLKSNLTNVEKPIWNLMMKNIYQIQGGYQLQQEDFRFNILYSDPSPLNYITPANTASPLPAGVAETPLLKVFNVDKLNYNNDPQAGGDGFFDFLPGLTVDQQNGRLIFTSVEPFGNLLFEKLRTTPTSSENYYGDPTTLDYNDNQRKYVFRNMYTGTQAAALQDAEKNKFQLKGRFKSSGGDGIPIGAYNVPRGSVVVTAGGRVLQEGIDYSVNYQAGRVQILDPSLQASNTPIQVSVENNSTFGQQTRRFMGINVEHKFSDKLLVGATYIKMTERPLTSKSNYGQESVNNTIFGFNANYSTEVPFLTRMVNKLPNIDTDVPSNFSLRGEIAFLKPDASKADQFEGEPTVYVDDFEGSQTTIDMRSAQSWSLSSTPKRPTMADYNDFGSSAVDLSYGYKRAKLNWYSIDPTMYVQTPGDIGNDGISFNSTRRIYSRELFPNTDIQIGQTTVINTLDLTYYPQERGPYNFNPQALPSGFNAIDAKDNFGGIMRSINSTNFEQSNVEYIQFWVLDPYFDEGNPTAVADPANTGQLYFNLGEISEDVLKDERKQYENGLPSSSSSQALTNTTVWGKVPSSQSLIYAFDVDGANRAAQDVGFDGINNTAEQSLPGIGGYAALADPAADDYQYFLSATGSTVFDRYKNYNGVEGNSPVGVSDNNRGSTTIPDVEDINRDNTMNTANAYYEYKIEIYPGGADGMPVGQNFITDKVVTTLSNTDIPNGTPTRARWYQFKIPVTQPTSVVGSISDFRSIRFMRMFMTGFSSPVTLRFGALDLVRGEWRRYDNSFQLTDTDPTDDNTNFDVLSVNIQENSQRVPIPYVTPPGVVREQLQNGQQVINQNEQSLSLRANGTPAGTGGLEVGDSRAVFKNVEVDMRQYNKLKMFLHAEALPSDTTPLQDDQMKAFIRFGNDFTNNYYQVEIPLKVTPGGATDADVIWPDANEINLNLSLLTRMKVKSLGLDLTTFPDGVYYPDDDITLPDGDGDPNLRLGIKGTPNFGLVRTLMVGIKNNHTDPVRGEVWFNELRLADLNNKGGMAAVLNMDTNLADFATVSATGRMSTIGFGALEQAPQERSREDMQQYNIVTNLSLGKLLPKKWGINLPFNYAVGEELITPEYDPFNQDIRLQQLIDNTTDPAERKNMRDRAIDFTKRKSINFIGVKKDRAPEQKQHIYDPENLTLSYSYNQVEKHNYEIENYIDQQVNTSVDYTYTFKNKAIEPFKKTKLFKKSSYWKMLSDFNFNYLPASISFSSNIIRQYNKQQFRQVDVAGIALDPLFRRNYMFNYQYGFNYNLTKALKINFTAASHNIVRNYMDENDVPDNSNTIWTDFWNIGTPNQHNQQLVVNYELPINKIPFLAFVKSTYSYTGDYSWQRASLAMDSVDGYDLGNTIQNAGSHRLNTAFNMETFYKYIGLGKKPAAPAQKPAALPKPGEKITSIKAQPAKTTNVFLDGLKGVLTSVKNIQINYTQNEGTVLPGFLPGLGFFGSAKPSLGFVFGGQDDVRYEAAKRGWLTTYPDFNQNYTQVVTKTLNFTANVDLFPDFKIDLNADRTYADNYSEQFNTDATGYHPQSPYNFGNFSISTVMLKTSFKTSDENSSSSFQDFRENRAIIADRLAQQYYGGPNYPRYGFDLPVPLPSDPNYNFITNNFGYPVGFGKNNQAVLIPSFLAAYTGLGIADHKAGDRANGISLGAFRDIPIPNWTIKYSGLMRYKFFKEKFKRFSIQHAYRASYTINSFRSNLDYNPNVPTQDNSGIGNFYNKTIIANINLVEQFNPLIRIDFEMKNAFKILAEVKKDRSLSMSFDNNLLTEVQGKEYIVGFGYRFKDVIFSSQLADNPTGIIKSDINVKIDFSYRNNKTIVRYLDYDNNQLGGGQNIWSAKLTADYSFSKNLTAIFFYDHSFSKPVISTSFPLTNIRAGFTMRYNFGN</sequence>
<proteinExistence type="predicted"/>
<evidence type="ECO:0000259" key="2">
    <source>
        <dbReference type="Pfam" id="PF14349"/>
    </source>
</evidence>
<dbReference type="Pfam" id="PF14349">
    <property type="entry name" value="SprA_N"/>
    <property type="match status" value="2"/>
</dbReference>
<accession>A0A4P7PQ26</accession>
<gene>
    <name evidence="3" type="ORF">GS03_00303</name>
</gene>
<feature type="domain" description="Gliding motility protein SprA N-terminal" evidence="2">
    <location>
        <begin position="59"/>
        <end position="467"/>
    </location>
</feature>
<dbReference type="KEGG" id="fsn:GS03_00303"/>
<feature type="domain" description="Gliding motility protein SprA N-terminal" evidence="2">
    <location>
        <begin position="1143"/>
        <end position="1650"/>
    </location>
</feature>
<feature type="signal peptide" evidence="1">
    <location>
        <begin position="1"/>
        <end position="30"/>
    </location>
</feature>
<keyword evidence="1" id="KW-0732">Signal</keyword>
<reference evidence="3 4" key="1">
    <citation type="submission" date="2019-04" db="EMBL/GenBank/DDBJ databases">
        <title>Flavobacterium sp. GS03.</title>
        <authorList>
            <person name="Kim H."/>
        </authorList>
    </citation>
    <scope>NUCLEOTIDE SEQUENCE [LARGE SCALE GENOMIC DNA]</scope>
    <source>
        <strain evidence="3 4">GS03</strain>
    </source>
</reference>
<evidence type="ECO:0000313" key="3">
    <source>
        <dbReference type="EMBL" id="QBZ96821.1"/>
    </source>
</evidence>
<evidence type="ECO:0000256" key="1">
    <source>
        <dbReference type="SAM" id="SignalP"/>
    </source>
</evidence>
<keyword evidence="4" id="KW-1185">Reference proteome</keyword>
<dbReference type="Proteomes" id="UP000296862">
    <property type="component" value="Chromosome"/>
</dbReference>
<organism evidence="3 4">
    <name type="scientific">Flavobacterium sangjuense</name>
    <dbReference type="NCBI Taxonomy" id="2518177"/>
    <lineage>
        <taxon>Bacteria</taxon>
        <taxon>Pseudomonadati</taxon>
        <taxon>Bacteroidota</taxon>
        <taxon>Flavobacteriia</taxon>
        <taxon>Flavobacteriales</taxon>
        <taxon>Flavobacteriaceae</taxon>
        <taxon>Flavobacterium</taxon>
    </lineage>
</organism>
<dbReference type="RefSeq" id="WP_394346361.1">
    <property type="nucleotide sequence ID" value="NZ_CP038810.1"/>
</dbReference>
<evidence type="ECO:0000313" key="4">
    <source>
        <dbReference type="Proteomes" id="UP000296862"/>
    </source>
</evidence>